<comment type="caution">
    <text evidence="10">The sequence shown here is derived from an EMBL/GenBank/DDBJ whole genome shotgun (WGS) entry which is preliminary data.</text>
</comment>
<evidence type="ECO:0000256" key="3">
    <source>
        <dbReference type="ARBA" id="ARBA00022679"/>
    </source>
</evidence>
<dbReference type="Gene3D" id="3.90.550.10">
    <property type="entry name" value="Spore Coat Polysaccharide Biosynthesis Protein SpsA, Chain A"/>
    <property type="match status" value="1"/>
</dbReference>
<dbReference type="AlphaFoldDB" id="A0A4S3K0K0"/>
<dbReference type="InterPro" id="IPR001173">
    <property type="entry name" value="Glyco_trans_2-like"/>
</dbReference>
<name>A0A4S3K0K0_9GAMM</name>
<evidence type="ECO:0000256" key="4">
    <source>
        <dbReference type="ARBA" id="ARBA00022692"/>
    </source>
</evidence>
<keyword evidence="11" id="KW-1185">Reference proteome</keyword>
<feature type="transmembrane region" description="Helical" evidence="8">
    <location>
        <begin position="264"/>
        <end position="285"/>
    </location>
</feature>
<keyword evidence="4 8" id="KW-0812">Transmembrane</keyword>
<dbReference type="CDD" id="cd04187">
    <property type="entry name" value="DPM1_like_bac"/>
    <property type="match status" value="1"/>
</dbReference>
<dbReference type="EMBL" id="SOBT01000009">
    <property type="protein sequence ID" value="TDU28346.1"/>
    <property type="molecule type" value="Genomic_DNA"/>
</dbReference>
<feature type="region of interest" description="Disordered" evidence="7">
    <location>
        <begin position="317"/>
        <end position="340"/>
    </location>
</feature>
<evidence type="ECO:0000256" key="5">
    <source>
        <dbReference type="ARBA" id="ARBA00022989"/>
    </source>
</evidence>
<keyword evidence="2 10" id="KW-0328">Glycosyltransferase</keyword>
<dbReference type="RefSeq" id="WP_133881898.1">
    <property type="nucleotide sequence ID" value="NZ_MWIN01000029.1"/>
</dbReference>
<keyword evidence="6 8" id="KW-0472">Membrane</keyword>
<keyword evidence="5 8" id="KW-1133">Transmembrane helix</keyword>
<accession>A0A4S3K0K0</accession>
<evidence type="ECO:0000256" key="8">
    <source>
        <dbReference type="SAM" id="Phobius"/>
    </source>
</evidence>
<reference evidence="10 11" key="1">
    <citation type="submission" date="2019-03" db="EMBL/GenBank/DDBJ databases">
        <title>Genomic Encyclopedia of Type Strains, Phase IV (KMG-IV): sequencing the most valuable type-strain genomes for metagenomic binning, comparative biology and taxonomic classification.</title>
        <authorList>
            <person name="Goeker M."/>
        </authorList>
    </citation>
    <scope>NUCLEOTIDE SEQUENCE [LARGE SCALE GENOMIC DNA]</scope>
    <source>
        <strain evidence="10 11">DSM 26377</strain>
    </source>
</reference>
<evidence type="ECO:0000313" key="11">
    <source>
        <dbReference type="Proteomes" id="UP000295341"/>
    </source>
</evidence>
<dbReference type="SUPFAM" id="SSF53448">
    <property type="entry name" value="Nucleotide-diphospho-sugar transferases"/>
    <property type="match status" value="1"/>
</dbReference>
<gene>
    <name evidence="10" type="ORF">DFR24_2715</name>
</gene>
<dbReference type="GO" id="GO:0016757">
    <property type="term" value="F:glycosyltransferase activity"/>
    <property type="evidence" value="ECO:0007669"/>
    <property type="project" value="UniProtKB-KW"/>
</dbReference>
<organism evidence="10 11">
    <name type="scientific">Panacagrimonas perspica</name>
    <dbReference type="NCBI Taxonomy" id="381431"/>
    <lineage>
        <taxon>Bacteria</taxon>
        <taxon>Pseudomonadati</taxon>
        <taxon>Pseudomonadota</taxon>
        <taxon>Gammaproteobacteria</taxon>
        <taxon>Nevskiales</taxon>
        <taxon>Nevskiaceae</taxon>
        <taxon>Panacagrimonas</taxon>
    </lineage>
</organism>
<comment type="subcellular location">
    <subcellularLocation>
        <location evidence="1">Membrane</location>
        <topology evidence="1">Multi-pass membrane protein</topology>
    </subcellularLocation>
</comment>
<protein>
    <submittedName>
        <fullName evidence="10">Dolichol-phosphate mannosyltransferase</fullName>
    </submittedName>
</protein>
<dbReference type="OrthoDB" id="9811884at2"/>
<evidence type="ECO:0000313" key="10">
    <source>
        <dbReference type="EMBL" id="TDU28346.1"/>
    </source>
</evidence>
<dbReference type="PANTHER" id="PTHR48090:SF1">
    <property type="entry name" value="PROPHAGE BACTOPRENOL GLUCOSYL TRANSFERASE HOMOLOG"/>
    <property type="match status" value="1"/>
</dbReference>
<evidence type="ECO:0000256" key="7">
    <source>
        <dbReference type="SAM" id="MobiDB-lite"/>
    </source>
</evidence>
<dbReference type="Proteomes" id="UP000295341">
    <property type="component" value="Unassembled WGS sequence"/>
</dbReference>
<evidence type="ECO:0000256" key="2">
    <source>
        <dbReference type="ARBA" id="ARBA00022676"/>
    </source>
</evidence>
<feature type="transmembrane region" description="Helical" evidence="8">
    <location>
        <begin position="233"/>
        <end position="252"/>
    </location>
</feature>
<feature type="domain" description="Glycosyltransferase 2-like" evidence="9">
    <location>
        <begin position="6"/>
        <end position="157"/>
    </location>
</feature>
<dbReference type="GO" id="GO:0005886">
    <property type="term" value="C:plasma membrane"/>
    <property type="evidence" value="ECO:0007669"/>
    <property type="project" value="TreeGrafter"/>
</dbReference>
<dbReference type="PANTHER" id="PTHR48090">
    <property type="entry name" value="UNDECAPRENYL-PHOSPHATE 4-DEOXY-4-FORMAMIDO-L-ARABINOSE TRANSFERASE-RELATED"/>
    <property type="match status" value="1"/>
</dbReference>
<feature type="transmembrane region" description="Helical" evidence="8">
    <location>
        <begin position="138"/>
        <end position="161"/>
    </location>
</feature>
<dbReference type="InterPro" id="IPR029044">
    <property type="entry name" value="Nucleotide-diphossugar_trans"/>
</dbReference>
<sequence>MTRLVSIVSGCFNEEQNVELLYERVGAVMASEAGYDFELILIDNGSTDSTAAKIMVLCARDPRVKLIVNARNFGPVRSPYHALMQARGDAAICLASDLEDPPELIPQLLREWEKGSAVVAAVYDRAPDGWLMRRCRQLYYLILEMVSESGAVPGFTGFGLYDRRVIELMRRVGGPYPYVRGLVSEIGLPMARVSFQKERRRFGFSKHTVLSLFEVALLGLISSSRAPIRFATLLGAAMSVFGFMVAGIYLLAKLAFWSSFPLGQAPLLIGIFLFGSVQILIAGLIGEYVASLHQRAQDHPHVVELYRVNFPEQASADPAIGPLRTPSALTKGPDALADGP</sequence>
<evidence type="ECO:0000259" key="9">
    <source>
        <dbReference type="Pfam" id="PF00535"/>
    </source>
</evidence>
<dbReference type="Pfam" id="PF00535">
    <property type="entry name" value="Glycos_transf_2"/>
    <property type="match status" value="1"/>
</dbReference>
<evidence type="ECO:0000256" key="6">
    <source>
        <dbReference type="ARBA" id="ARBA00023136"/>
    </source>
</evidence>
<keyword evidence="3 10" id="KW-0808">Transferase</keyword>
<proteinExistence type="predicted"/>
<dbReference type="InterPro" id="IPR050256">
    <property type="entry name" value="Glycosyltransferase_2"/>
</dbReference>
<evidence type="ECO:0000256" key="1">
    <source>
        <dbReference type="ARBA" id="ARBA00004141"/>
    </source>
</evidence>